<evidence type="ECO:0000313" key="8">
    <source>
        <dbReference type="Proteomes" id="UP000006882"/>
    </source>
</evidence>
<dbReference type="eggNOG" id="ENOG502QRB8">
    <property type="taxonomic scope" value="Eukaryota"/>
</dbReference>
<dbReference type="InterPro" id="IPR036259">
    <property type="entry name" value="MFS_trans_sf"/>
</dbReference>
<dbReference type="Proteomes" id="UP000006882">
    <property type="component" value="Chromosome G6"/>
</dbReference>
<dbReference type="Pfam" id="PF23262">
    <property type="entry name" value="NFD4_C"/>
    <property type="match status" value="1"/>
</dbReference>
<feature type="transmembrane region" description="Helical" evidence="5">
    <location>
        <begin position="20"/>
        <end position="38"/>
    </location>
</feature>
<keyword evidence="4 5" id="KW-0472">Membrane</keyword>
<keyword evidence="3 5" id="KW-1133">Transmembrane helix</keyword>
<dbReference type="PANTHER" id="PTHR21576">
    <property type="entry name" value="UNCHARACTERIZED NODULIN-LIKE PROTEIN"/>
    <property type="match status" value="1"/>
</dbReference>
<evidence type="ECO:0000259" key="6">
    <source>
        <dbReference type="Pfam" id="PF23262"/>
    </source>
</evidence>
<evidence type="ECO:0000256" key="2">
    <source>
        <dbReference type="ARBA" id="ARBA00022692"/>
    </source>
</evidence>
<dbReference type="Gene3D" id="1.20.1250.20">
    <property type="entry name" value="MFS general substrate transporter like domains"/>
    <property type="match status" value="1"/>
</dbReference>
<proteinExistence type="predicted"/>
<gene>
    <name evidence="7" type="ORF">PRUPE_6G220200</name>
</gene>
<accession>A0A251NTZ7</accession>
<feature type="domain" description="NFD4 C-terminal" evidence="6">
    <location>
        <begin position="23"/>
        <end position="187"/>
    </location>
</feature>
<dbReference type="STRING" id="3760.A0A251NTZ7"/>
<dbReference type="SUPFAM" id="SSF103473">
    <property type="entry name" value="MFS general substrate transporter"/>
    <property type="match status" value="1"/>
</dbReference>
<feature type="transmembrane region" description="Helical" evidence="5">
    <location>
        <begin position="59"/>
        <end position="78"/>
    </location>
</feature>
<organism evidence="7 8">
    <name type="scientific">Prunus persica</name>
    <name type="common">Peach</name>
    <name type="synonym">Amygdalus persica</name>
    <dbReference type="NCBI Taxonomy" id="3760"/>
    <lineage>
        <taxon>Eukaryota</taxon>
        <taxon>Viridiplantae</taxon>
        <taxon>Streptophyta</taxon>
        <taxon>Embryophyta</taxon>
        <taxon>Tracheophyta</taxon>
        <taxon>Spermatophyta</taxon>
        <taxon>Magnoliopsida</taxon>
        <taxon>eudicotyledons</taxon>
        <taxon>Gunneridae</taxon>
        <taxon>Pentapetalae</taxon>
        <taxon>rosids</taxon>
        <taxon>fabids</taxon>
        <taxon>Rosales</taxon>
        <taxon>Rosaceae</taxon>
        <taxon>Amygdaloideae</taxon>
        <taxon>Amygdaleae</taxon>
        <taxon>Prunus</taxon>
    </lineage>
</organism>
<evidence type="ECO:0000256" key="5">
    <source>
        <dbReference type="SAM" id="Phobius"/>
    </source>
</evidence>
<dbReference type="GO" id="GO:0016020">
    <property type="term" value="C:membrane"/>
    <property type="evidence" value="ECO:0007669"/>
    <property type="project" value="UniProtKB-SubCell"/>
</dbReference>
<name>A0A251NTZ7_PRUPE</name>
<dbReference type="EMBL" id="CM007656">
    <property type="protein sequence ID" value="ONI02756.1"/>
    <property type="molecule type" value="Genomic_DNA"/>
</dbReference>
<evidence type="ECO:0000256" key="4">
    <source>
        <dbReference type="ARBA" id="ARBA00023136"/>
    </source>
</evidence>
<comment type="subcellular location">
    <subcellularLocation>
        <location evidence="1">Membrane</location>
        <topology evidence="1">Multi-pass membrane protein</topology>
    </subcellularLocation>
</comment>
<keyword evidence="8" id="KW-1185">Reference proteome</keyword>
<sequence length="188" mass="20223">MLILFIVMTCGDGGTLTAAYPTHSISIFISLVTIWNYLGRVTSGFSSEVLLKKYKFPCPLLLTLVLLLSCVGHLLIAFGIPNCLYFASVIIGFCSGAQWPLFFAIVSEIFGLKYCSTLINVGGAASPIGAYLLNVKMADNLYDAEALKQLEALGRVRKAGEDLTCEGVNCYKLAFIIMAAVALFGSLV</sequence>
<reference evidence="7 8" key="1">
    <citation type="journal article" date="2013" name="Nat. Genet.">
        <title>The high-quality draft genome of peach (Prunus persica) identifies unique patterns of genetic diversity, domestication and genome evolution.</title>
        <authorList>
            <consortium name="International Peach Genome Initiative"/>
            <person name="Verde I."/>
            <person name="Abbott A.G."/>
            <person name="Scalabrin S."/>
            <person name="Jung S."/>
            <person name="Shu S."/>
            <person name="Marroni F."/>
            <person name="Zhebentyayeva T."/>
            <person name="Dettori M.T."/>
            <person name="Grimwood J."/>
            <person name="Cattonaro F."/>
            <person name="Zuccolo A."/>
            <person name="Rossini L."/>
            <person name="Jenkins J."/>
            <person name="Vendramin E."/>
            <person name="Meisel L.A."/>
            <person name="Decroocq V."/>
            <person name="Sosinski B."/>
            <person name="Prochnik S."/>
            <person name="Mitros T."/>
            <person name="Policriti A."/>
            <person name="Cipriani G."/>
            <person name="Dondini L."/>
            <person name="Ficklin S."/>
            <person name="Goodstein D.M."/>
            <person name="Xuan P."/>
            <person name="Del Fabbro C."/>
            <person name="Aramini V."/>
            <person name="Copetti D."/>
            <person name="Gonzalez S."/>
            <person name="Horner D.S."/>
            <person name="Falchi R."/>
            <person name="Lucas S."/>
            <person name="Mica E."/>
            <person name="Maldonado J."/>
            <person name="Lazzari B."/>
            <person name="Bielenberg D."/>
            <person name="Pirona R."/>
            <person name="Miculan M."/>
            <person name="Barakat A."/>
            <person name="Testolin R."/>
            <person name="Stella A."/>
            <person name="Tartarini S."/>
            <person name="Tonutti P."/>
            <person name="Arus P."/>
            <person name="Orellana A."/>
            <person name="Wells C."/>
            <person name="Main D."/>
            <person name="Vizzotto G."/>
            <person name="Silva H."/>
            <person name="Salamini F."/>
            <person name="Schmutz J."/>
            <person name="Morgante M."/>
            <person name="Rokhsar D.S."/>
        </authorList>
    </citation>
    <scope>NUCLEOTIDE SEQUENCE [LARGE SCALE GENOMIC DNA]</scope>
    <source>
        <strain evidence="8">cv. Nemared</strain>
    </source>
</reference>
<evidence type="ECO:0000256" key="1">
    <source>
        <dbReference type="ARBA" id="ARBA00004141"/>
    </source>
</evidence>
<protein>
    <recommendedName>
        <fullName evidence="6">NFD4 C-terminal domain-containing protein</fullName>
    </recommendedName>
</protein>
<dbReference type="InterPro" id="IPR056555">
    <property type="entry name" value="NFD4_C"/>
</dbReference>
<evidence type="ECO:0000256" key="3">
    <source>
        <dbReference type="ARBA" id="ARBA00022989"/>
    </source>
</evidence>
<dbReference type="AlphaFoldDB" id="A0A251NTZ7"/>
<dbReference type="Gramene" id="ONI02756">
    <property type="protein sequence ID" value="ONI02756"/>
    <property type="gene ID" value="PRUPE_6G220200"/>
</dbReference>
<dbReference type="PANTHER" id="PTHR21576:SF122">
    <property type="entry name" value="MFS TRANSPORTER"/>
    <property type="match status" value="1"/>
</dbReference>
<evidence type="ECO:0000313" key="7">
    <source>
        <dbReference type="EMBL" id="ONI02756.1"/>
    </source>
</evidence>
<feature type="transmembrane region" description="Helical" evidence="5">
    <location>
        <begin position="84"/>
        <end position="106"/>
    </location>
</feature>
<keyword evidence="2 5" id="KW-0812">Transmembrane</keyword>